<organism evidence="1 2">
    <name type="scientific">Rhamnella rubrinervis</name>
    <dbReference type="NCBI Taxonomy" id="2594499"/>
    <lineage>
        <taxon>Eukaryota</taxon>
        <taxon>Viridiplantae</taxon>
        <taxon>Streptophyta</taxon>
        <taxon>Embryophyta</taxon>
        <taxon>Tracheophyta</taxon>
        <taxon>Spermatophyta</taxon>
        <taxon>Magnoliopsida</taxon>
        <taxon>eudicotyledons</taxon>
        <taxon>Gunneridae</taxon>
        <taxon>Pentapetalae</taxon>
        <taxon>rosids</taxon>
        <taxon>fabids</taxon>
        <taxon>Rosales</taxon>
        <taxon>Rhamnaceae</taxon>
        <taxon>rhamnoid group</taxon>
        <taxon>Rhamneae</taxon>
        <taxon>Rhamnella</taxon>
    </lineage>
</organism>
<proteinExistence type="predicted"/>
<evidence type="ECO:0000313" key="1">
    <source>
        <dbReference type="EMBL" id="KAF3455059.1"/>
    </source>
</evidence>
<gene>
    <name evidence="1" type="ORF">FNV43_RR05507</name>
</gene>
<keyword evidence="2" id="KW-1185">Reference proteome</keyword>
<accession>A0A8K0MR60</accession>
<comment type="caution">
    <text evidence="1">The sequence shown here is derived from an EMBL/GenBank/DDBJ whole genome shotgun (WGS) entry which is preliminary data.</text>
</comment>
<sequence length="329" mass="37207">MGYAAGDIVTARWSPRYGVLLMLYMPYGFGPTNGGPKRQSNAIVTWTACPIPYGMGRLSPSPLAVHVTIALDRNGSPTCKMACPTYIMACLTAKKVYNGKIQVVVIRFEGRFEVDGEGNRDYKLDPIEIEDGDVKCFSKSIVVLIRDKLSSSKHKVVVNRSGIRGEEDEIPQNEGEENNAWIGRNKFTDRFKEAYGEIHDLVFITDDIKDWRKRLQSLSHYSSWNSATTPMMISVCGRHHRIIGQGLNPPSRFVSWTEEFYRREDRRRVNAITEYLANRKHAGFREYAVDVFVFHYKGPAGWRGGPVSEVLINQSLSCGGLMKFGKRPQ</sequence>
<reference evidence="1" key="1">
    <citation type="submission" date="2020-03" db="EMBL/GenBank/DDBJ databases">
        <title>A high-quality chromosome-level genome assembly of a woody plant with both climbing and erect habits, Rhamnella rubrinervis.</title>
        <authorList>
            <person name="Lu Z."/>
            <person name="Yang Y."/>
            <person name="Zhu X."/>
            <person name="Sun Y."/>
        </authorList>
    </citation>
    <scope>NUCLEOTIDE SEQUENCE</scope>
    <source>
        <strain evidence="1">BYM</strain>
        <tissue evidence="1">Leaf</tissue>
    </source>
</reference>
<dbReference type="EMBL" id="VOIH02000002">
    <property type="protein sequence ID" value="KAF3455059.1"/>
    <property type="molecule type" value="Genomic_DNA"/>
</dbReference>
<dbReference type="Proteomes" id="UP000796880">
    <property type="component" value="Unassembled WGS sequence"/>
</dbReference>
<evidence type="ECO:0000313" key="2">
    <source>
        <dbReference type="Proteomes" id="UP000796880"/>
    </source>
</evidence>
<name>A0A8K0MR60_9ROSA</name>
<dbReference type="AlphaFoldDB" id="A0A8K0MR60"/>
<protein>
    <submittedName>
        <fullName evidence="1">Uncharacterized protein</fullName>
    </submittedName>
</protein>